<protein>
    <submittedName>
        <fullName evidence="3">Uncharacterized protein</fullName>
    </submittedName>
</protein>
<accession>A0A553N8R1</accession>
<feature type="chain" id="PRO_5021976274" evidence="2">
    <location>
        <begin position="23"/>
        <end position="142"/>
    </location>
</feature>
<organism evidence="3 4">
    <name type="scientific">Tigriopus californicus</name>
    <name type="common">Marine copepod</name>
    <dbReference type="NCBI Taxonomy" id="6832"/>
    <lineage>
        <taxon>Eukaryota</taxon>
        <taxon>Metazoa</taxon>
        <taxon>Ecdysozoa</taxon>
        <taxon>Arthropoda</taxon>
        <taxon>Crustacea</taxon>
        <taxon>Multicrustacea</taxon>
        <taxon>Hexanauplia</taxon>
        <taxon>Copepoda</taxon>
        <taxon>Harpacticoida</taxon>
        <taxon>Harpacticidae</taxon>
        <taxon>Tigriopus</taxon>
    </lineage>
</organism>
<comment type="caution">
    <text evidence="3">The sequence shown here is derived from an EMBL/GenBank/DDBJ whole genome shotgun (WGS) entry which is preliminary data.</text>
</comment>
<feature type="signal peptide" evidence="2">
    <location>
        <begin position="1"/>
        <end position="22"/>
    </location>
</feature>
<reference evidence="3 4" key="1">
    <citation type="journal article" date="2018" name="Nat. Ecol. Evol.">
        <title>Genomic signatures of mitonuclear coevolution across populations of Tigriopus californicus.</title>
        <authorList>
            <person name="Barreto F.S."/>
            <person name="Watson E.T."/>
            <person name="Lima T.G."/>
            <person name="Willett C.S."/>
            <person name="Edmands S."/>
            <person name="Li W."/>
            <person name="Burton R.S."/>
        </authorList>
    </citation>
    <scope>NUCLEOTIDE SEQUENCE [LARGE SCALE GENOMIC DNA]</scope>
    <source>
        <strain evidence="3 4">San Diego</strain>
    </source>
</reference>
<evidence type="ECO:0000256" key="2">
    <source>
        <dbReference type="SAM" id="SignalP"/>
    </source>
</evidence>
<proteinExistence type="predicted"/>
<name>A0A553N8R1_TIGCA</name>
<dbReference type="AlphaFoldDB" id="A0A553N8R1"/>
<keyword evidence="4" id="KW-1185">Reference proteome</keyword>
<feature type="compositionally biased region" description="Low complexity" evidence="1">
    <location>
        <begin position="90"/>
        <end position="108"/>
    </location>
</feature>
<evidence type="ECO:0000313" key="4">
    <source>
        <dbReference type="Proteomes" id="UP000318571"/>
    </source>
</evidence>
<evidence type="ECO:0000313" key="3">
    <source>
        <dbReference type="EMBL" id="TRY61800.1"/>
    </source>
</evidence>
<evidence type="ECO:0000256" key="1">
    <source>
        <dbReference type="SAM" id="MobiDB-lite"/>
    </source>
</evidence>
<sequence length="142" mass="15822">MPYHFSVILALATLTSLHQITGSPLFNGPLDTFSKREPQMIGLSSYEFDPVMSTDEGHLEEKLFLAQKLYDDILNDINDILDVEESPALFSADPSSASSLPSSEPSEFNGPISSPKPRQPVNKSRRHLWNILSNVNSRFSKD</sequence>
<gene>
    <name evidence="3" type="ORF">TCAL_13146</name>
</gene>
<dbReference type="Proteomes" id="UP000318571">
    <property type="component" value="Chromosome 8"/>
</dbReference>
<keyword evidence="2" id="KW-0732">Signal</keyword>
<feature type="region of interest" description="Disordered" evidence="1">
    <location>
        <begin position="90"/>
        <end position="125"/>
    </location>
</feature>
<dbReference type="EMBL" id="VCGU01000459">
    <property type="protein sequence ID" value="TRY61800.1"/>
    <property type="molecule type" value="Genomic_DNA"/>
</dbReference>